<dbReference type="Proteomes" id="UP000037035">
    <property type="component" value="Unassembled WGS sequence"/>
</dbReference>
<dbReference type="AlphaFoldDB" id="A0A0L6UQM9"/>
<dbReference type="OrthoDB" id="2749294at2759"/>
<evidence type="ECO:0000313" key="2">
    <source>
        <dbReference type="Proteomes" id="UP000037035"/>
    </source>
</evidence>
<organism evidence="1 2">
    <name type="scientific">Puccinia sorghi</name>
    <dbReference type="NCBI Taxonomy" id="27349"/>
    <lineage>
        <taxon>Eukaryota</taxon>
        <taxon>Fungi</taxon>
        <taxon>Dikarya</taxon>
        <taxon>Basidiomycota</taxon>
        <taxon>Pucciniomycotina</taxon>
        <taxon>Pucciniomycetes</taxon>
        <taxon>Pucciniales</taxon>
        <taxon>Pucciniaceae</taxon>
        <taxon>Puccinia</taxon>
    </lineage>
</organism>
<sequence length="149" mass="16305">EWLLKSVSFSLLTKKFLLNSMSKIPVTLNACTSPNWNAFLGVTIHGINSKFSCCFDQKGQHTGNNLADILVGLFKDYNITTSLHKINAENVSNNSTLAQAVEHSPTFSFQSSIQLFGCMAHVINLAACDGLLFFGKIVNSDCHATNPTY</sequence>
<dbReference type="VEuPathDB" id="FungiDB:VP01_4577g3"/>
<protein>
    <recommendedName>
        <fullName evidence="3">DUF659 domain-containing protein</fullName>
    </recommendedName>
</protein>
<name>A0A0L6UQM9_9BASI</name>
<evidence type="ECO:0008006" key="3">
    <source>
        <dbReference type="Google" id="ProtNLM"/>
    </source>
</evidence>
<dbReference type="EMBL" id="LAVV01009698">
    <property type="protein sequence ID" value="KNZ50155.1"/>
    <property type="molecule type" value="Genomic_DNA"/>
</dbReference>
<feature type="non-terminal residue" evidence="1">
    <location>
        <position position="1"/>
    </location>
</feature>
<accession>A0A0L6UQM9</accession>
<comment type="caution">
    <text evidence="1">The sequence shown here is derived from an EMBL/GenBank/DDBJ whole genome shotgun (WGS) entry which is preliminary data.</text>
</comment>
<evidence type="ECO:0000313" key="1">
    <source>
        <dbReference type="EMBL" id="KNZ50155.1"/>
    </source>
</evidence>
<gene>
    <name evidence="1" type="ORF">VP01_4577g3</name>
</gene>
<keyword evidence="2" id="KW-1185">Reference proteome</keyword>
<reference evidence="1 2" key="1">
    <citation type="submission" date="2015-08" db="EMBL/GenBank/DDBJ databases">
        <title>Next Generation Sequencing and Analysis of the Genome of Puccinia sorghi L Schw, the Causal Agent of Maize Common Rust.</title>
        <authorList>
            <person name="Rochi L."/>
            <person name="Burguener G."/>
            <person name="Darino M."/>
            <person name="Turjanski A."/>
            <person name="Kreff E."/>
            <person name="Dieguez M.J."/>
            <person name="Sacco F."/>
        </authorList>
    </citation>
    <scope>NUCLEOTIDE SEQUENCE [LARGE SCALE GENOMIC DNA]</scope>
    <source>
        <strain evidence="1 2">RO10H11247</strain>
    </source>
</reference>
<proteinExistence type="predicted"/>